<dbReference type="VEuPathDB" id="FungiDB:BON22_4924"/>
<evidence type="ECO:0000256" key="8">
    <source>
        <dbReference type="ARBA" id="ARBA00022989"/>
    </source>
</evidence>
<feature type="transmembrane region" description="Helical" evidence="10">
    <location>
        <begin position="339"/>
        <end position="356"/>
    </location>
</feature>
<organism evidence="13">
    <name type="scientific">Cyberlindnera fabianii</name>
    <name type="common">Yeast</name>
    <name type="synonym">Hansenula fabianii</name>
    <dbReference type="NCBI Taxonomy" id="36022"/>
    <lineage>
        <taxon>Eukaryota</taxon>
        <taxon>Fungi</taxon>
        <taxon>Dikarya</taxon>
        <taxon>Ascomycota</taxon>
        <taxon>Saccharomycotina</taxon>
        <taxon>Saccharomycetes</taxon>
        <taxon>Phaffomycetales</taxon>
        <taxon>Phaffomycetaceae</taxon>
        <taxon>Cyberlindnera</taxon>
    </lineage>
</organism>
<dbReference type="OrthoDB" id="2146116at2759"/>
<keyword evidence="7 10" id="KW-0720">Serine protease</keyword>
<evidence type="ECO:0000256" key="6">
    <source>
        <dbReference type="ARBA" id="ARBA00022801"/>
    </source>
</evidence>
<evidence type="ECO:0000256" key="5">
    <source>
        <dbReference type="ARBA" id="ARBA00022692"/>
    </source>
</evidence>
<feature type="region of interest" description="Disordered" evidence="11">
    <location>
        <begin position="1"/>
        <end position="35"/>
    </location>
</feature>
<feature type="transmembrane region" description="Helical" evidence="10">
    <location>
        <begin position="255"/>
        <end position="278"/>
    </location>
</feature>
<protein>
    <recommendedName>
        <fullName evidence="10">Rhomboid-type serine protease</fullName>
        <ecNumber evidence="10">3.4.21.105</ecNumber>
    </recommendedName>
</protein>
<dbReference type="AlphaFoldDB" id="A0A061AWL6"/>
<evidence type="ECO:0000256" key="1">
    <source>
        <dbReference type="ARBA" id="ARBA00000156"/>
    </source>
</evidence>
<keyword evidence="8 10" id="KW-1133">Transmembrane helix</keyword>
<evidence type="ECO:0000256" key="10">
    <source>
        <dbReference type="RuleBase" id="RU362115"/>
    </source>
</evidence>
<evidence type="ECO:0000259" key="12">
    <source>
        <dbReference type="Pfam" id="PF01694"/>
    </source>
</evidence>
<dbReference type="PANTHER" id="PTHR22936">
    <property type="entry name" value="RHOMBOID-RELATED"/>
    <property type="match status" value="1"/>
</dbReference>
<dbReference type="Pfam" id="PF01694">
    <property type="entry name" value="Rhomboid"/>
    <property type="match status" value="1"/>
</dbReference>
<evidence type="ECO:0000256" key="4">
    <source>
        <dbReference type="ARBA" id="ARBA00022670"/>
    </source>
</evidence>
<evidence type="ECO:0000256" key="9">
    <source>
        <dbReference type="ARBA" id="ARBA00023136"/>
    </source>
</evidence>
<evidence type="ECO:0000256" key="7">
    <source>
        <dbReference type="ARBA" id="ARBA00022825"/>
    </source>
</evidence>
<comment type="similarity">
    <text evidence="3 10">Belongs to the peptidase S54 family.</text>
</comment>
<feature type="transmembrane region" description="Helical" evidence="10">
    <location>
        <begin position="116"/>
        <end position="136"/>
    </location>
</feature>
<feature type="transmembrane region" description="Helical" evidence="10">
    <location>
        <begin position="284"/>
        <end position="303"/>
    </location>
</feature>
<gene>
    <name evidence="13" type="ORF">CYFA0S_08e02652g</name>
</gene>
<evidence type="ECO:0000313" key="13">
    <source>
        <dbReference type="EMBL" id="CDR42016.1"/>
    </source>
</evidence>
<keyword evidence="9 10" id="KW-0472">Membrane</keyword>
<evidence type="ECO:0000256" key="2">
    <source>
        <dbReference type="ARBA" id="ARBA00004141"/>
    </source>
</evidence>
<keyword evidence="6 10" id="KW-0378">Hydrolase</keyword>
<dbReference type="Gene3D" id="1.20.1540.10">
    <property type="entry name" value="Rhomboid-like"/>
    <property type="match status" value="1"/>
</dbReference>
<accession>A0A061AWL6</accession>
<reference evidence="13" key="1">
    <citation type="journal article" date="2014" name="Genome Announc.">
        <title>Genome sequence of the yeast Cyberlindnera fabianii (Hansenula fabianii).</title>
        <authorList>
            <person name="Freel K.C."/>
            <person name="Sarilar V."/>
            <person name="Neuveglise C."/>
            <person name="Devillers H."/>
            <person name="Friedrich A."/>
            <person name="Schacherer J."/>
        </authorList>
    </citation>
    <scope>NUCLEOTIDE SEQUENCE</scope>
    <source>
        <strain evidence="13">YJS4271</strain>
    </source>
</reference>
<dbReference type="SUPFAM" id="SSF144091">
    <property type="entry name" value="Rhomboid-like"/>
    <property type="match status" value="1"/>
</dbReference>
<evidence type="ECO:0000256" key="3">
    <source>
        <dbReference type="ARBA" id="ARBA00009045"/>
    </source>
</evidence>
<feature type="transmembrane region" description="Helical" evidence="10">
    <location>
        <begin position="315"/>
        <end position="333"/>
    </location>
</feature>
<name>A0A061AWL6_CYBFA</name>
<comment type="catalytic activity">
    <reaction evidence="1 10">
        <text>Cleaves type-1 transmembrane domains using a catalytic dyad composed of serine and histidine that are contributed by different transmembrane domains.</text>
        <dbReference type="EC" id="3.4.21.105"/>
    </reaction>
</comment>
<keyword evidence="4 10" id="KW-0645">Protease</keyword>
<comment type="function">
    <text evidence="10">Serine protease involved in intramembrane proteolysis.</text>
</comment>
<comment type="subcellular location">
    <subcellularLocation>
        <location evidence="2 10">Membrane</location>
        <topology evidence="2 10">Multi-pass membrane protein</topology>
    </subcellularLocation>
</comment>
<feature type="compositionally biased region" description="Polar residues" evidence="11">
    <location>
        <begin position="22"/>
        <end position="33"/>
    </location>
</feature>
<dbReference type="GO" id="GO:0006508">
    <property type="term" value="P:proteolysis"/>
    <property type="evidence" value="ECO:0007669"/>
    <property type="project" value="UniProtKB-KW"/>
</dbReference>
<sequence>MTNRQDYYDLPPLRTQRHFVGSTPTNHVNTSGRVINDEDIEMTSYNKKGTKYDPYPPQTSNYYESPFYEKSAWDSSTRTAPPPPPNHNPFSPPVDPFATAPVIMTNNNDPSLYQRVVKFPLFTYLFTLADVIYFIVELVKMHQLTGKVIQTQPYINPMLGPSSYVQIYLGSRFKPCAMSSQYIDLDYTWPCPNSTTTLTNVCSLAELCSFKEDTNPLQVWRIVSACFMHAGFIHIIFNMLLQLTMGRDVEMEIGWWRYFVIYILSGVSGNLFGLNFAGDGVSSTGASGALFGIIAVNLVSFVLYKDRKRIKGYKFLVGVLVGEIIVCLVLGLLPGLDNFAHIGGFVAGLLCSFILLDNPRFVKVKPSHKYPLMKSHENYIMKKFWIWSAVRVVSLALLVAWFIGLGINIKNGGGNCSWCKYLSCLPVNGWCEQSDLTTS</sequence>
<dbReference type="InterPro" id="IPR022764">
    <property type="entry name" value="Peptidase_S54_rhomboid_dom"/>
</dbReference>
<dbReference type="EC" id="3.4.21.105" evidence="10"/>
<dbReference type="EMBL" id="LK052893">
    <property type="protein sequence ID" value="CDR42016.1"/>
    <property type="molecule type" value="Genomic_DNA"/>
</dbReference>
<evidence type="ECO:0000256" key="11">
    <source>
        <dbReference type="SAM" id="MobiDB-lite"/>
    </source>
</evidence>
<dbReference type="GO" id="GO:0016020">
    <property type="term" value="C:membrane"/>
    <property type="evidence" value="ECO:0007669"/>
    <property type="project" value="UniProtKB-SubCell"/>
</dbReference>
<dbReference type="InterPro" id="IPR035952">
    <property type="entry name" value="Rhomboid-like_sf"/>
</dbReference>
<dbReference type="GO" id="GO:0004252">
    <property type="term" value="F:serine-type endopeptidase activity"/>
    <property type="evidence" value="ECO:0007669"/>
    <property type="project" value="InterPro"/>
</dbReference>
<feature type="transmembrane region" description="Helical" evidence="10">
    <location>
        <begin position="384"/>
        <end position="407"/>
    </location>
</feature>
<keyword evidence="5 10" id="KW-0812">Transmembrane</keyword>
<feature type="domain" description="Peptidase S54 rhomboid" evidence="12">
    <location>
        <begin position="218"/>
        <end position="356"/>
    </location>
</feature>
<dbReference type="InterPro" id="IPR002610">
    <property type="entry name" value="Peptidase_S54_rhomboid-like"/>
</dbReference>
<proteinExistence type="inferred from homology"/>
<dbReference type="PANTHER" id="PTHR22936:SF69">
    <property type="entry name" value="RHOMBOID-LIKE PROTEIN"/>
    <property type="match status" value="1"/>
</dbReference>
<feature type="transmembrane region" description="Helical" evidence="10">
    <location>
        <begin position="219"/>
        <end position="243"/>
    </location>
</feature>
<dbReference type="PhylomeDB" id="A0A061AWL6"/>